<dbReference type="NCBIfam" id="NF000355">
    <property type="entry name" value="ribo_prot_ABC_F"/>
    <property type="match status" value="1"/>
</dbReference>
<proteinExistence type="predicted"/>
<sequence length="627" mass="72022">MIACSIEKISKMFGGNSLFTELSFQIHQGSRVGLVGANGSGKTSIFKLLTGIESPDTGSIHFKKGLKTGYLAQIPVFLDEMTSRDVLLTVFEELRKIENEMKQLEMKMSNTVDERTLEQLLVSYGSLQEKFSNNGGYEMEASLAKIANGLGITDLLTKQFASLSGGEKTKIGLGIVLLQQPDLLLLDEPTNHLDLSAIEWLGSYLKEYEGTIIVISHDRYFLDEVVNHILELEDGEINVYHTNYSQYVIQKEDKLLKDFQAYEEQQKKIQKMKETIKRLREWANQANPPNAGLHRRARSMEKALERIERLKRPVLQKKKMAFQLEESGRSGKDVIVAENLSKSFVDKVLFNQLNFSLYYGERAVIVGDNGTGKSTLLKMILGQSSIEEGKIKLGSNVKIGYLSQHYEPVHSDHTVLQEFREEVHVTEGEARNILAGFLFYGYMVYRKVSQLSGGERMRLRLAQLMYQDINLLIVDEPTNHLDIESREVLEDALEKFNGTILSVSHDRYFINKLFSKIYWLDNGGIFEFIDDYQIAKEKMTIYRNNREKEKVIKTNSYSKPIKIKTKMRTIEDIENEIYSLEEAVSQINKQMLLENDLNILQNYHRELEELELKSTALYKELEEYIES</sequence>
<evidence type="ECO:0000313" key="6">
    <source>
        <dbReference type="Proteomes" id="UP000094580"/>
    </source>
</evidence>
<dbReference type="PANTHER" id="PTHR42855:SF2">
    <property type="entry name" value="DRUG RESISTANCE ABC TRANSPORTER,ATP-BINDING PROTEIN"/>
    <property type="match status" value="1"/>
</dbReference>
<evidence type="ECO:0000256" key="3">
    <source>
        <dbReference type="SAM" id="Coils"/>
    </source>
</evidence>
<dbReference type="InterPro" id="IPR027417">
    <property type="entry name" value="P-loop_NTPase"/>
</dbReference>
<gene>
    <name evidence="5" type="ORF">BED47_11275</name>
</gene>
<accession>A0ABX2ZL59</accession>
<feature type="coiled-coil region" evidence="3">
    <location>
        <begin position="262"/>
        <end position="310"/>
    </location>
</feature>
<feature type="domain" description="ABC transporter" evidence="4">
    <location>
        <begin position="335"/>
        <end position="547"/>
    </location>
</feature>
<dbReference type="InterPro" id="IPR003439">
    <property type="entry name" value="ABC_transporter-like_ATP-bd"/>
</dbReference>
<dbReference type="CDD" id="cd03221">
    <property type="entry name" value="ABCF_EF-3"/>
    <property type="match status" value="2"/>
</dbReference>
<dbReference type="PROSITE" id="PS50893">
    <property type="entry name" value="ABC_TRANSPORTER_2"/>
    <property type="match status" value="2"/>
</dbReference>
<reference evidence="5 6" key="1">
    <citation type="submission" date="2016-07" db="EMBL/GenBank/DDBJ databases">
        <authorList>
            <person name="Townsley L."/>
            <person name="Shank E.A."/>
        </authorList>
    </citation>
    <scope>NUCLEOTIDE SEQUENCE [LARGE SCALE GENOMIC DNA]</scope>
    <source>
        <strain evidence="5 6">CH01</strain>
    </source>
</reference>
<keyword evidence="6" id="KW-1185">Reference proteome</keyword>
<dbReference type="EMBL" id="MDKC01000034">
    <property type="protein sequence ID" value="ODG90452.1"/>
    <property type="molecule type" value="Genomic_DNA"/>
</dbReference>
<dbReference type="SMART" id="SM00382">
    <property type="entry name" value="AAA"/>
    <property type="match status" value="2"/>
</dbReference>
<dbReference type="InterPro" id="IPR032781">
    <property type="entry name" value="ABC_tran_Xtn"/>
</dbReference>
<keyword evidence="1" id="KW-0547">Nucleotide-binding</keyword>
<protein>
    <submittedName>
        <fullName evidence="5">ABC transporter ATP-binding protein</fullName>
    </submittedName>
</protein>
<dbReference type="SUPFAM" id="SSF52540">
    <property type="entry name" value="P-loop containing nucleoside triphosphate hydrolases"/>
    <property type="match status" value="2"/>
</dbReference>
<dbReference type="Pfam" id="PF12848">
    <property type="entry name" value="ABC_tran_Xtn"/>
    <property type="match status" value="1"/>
</dbReference>
<dbReference type="RefSeq" id="WP_069034870.1">
    <property type="nucleotide sequence ID" value="NZ_MDKC01000034.1"/>
</dbReference>
<evidence type="ECO:0000313" key="5">
    <source>
        <dbReference type="EMBL" id="ODG90452.1"/>
    </source>
</evidence>
<keyword evidence="3" id="KW-0175">Coiled coil</keyword>
<comment type="caution">
    <text evidence="5">The sequence shown here is derived from an EMBL/GenBank/DDBJ whole genome shotgun (WGS) entry which is preliminary data.</text>
</comment>
<feature type="coiled-coil region" evidence="3">
    <location>
        <begin position="563"/>
        <end position="627"/>
    </location>
</feature>
<dbReference type="GO" id="GO:0005524">
    <property type="term" value="F:ATP binding"/>
    <property type="evidence" value="ECO:0007669"/>
    <property type="project" value="UniProtKB-KW"/>
</dbReference>
<dbReference type="PROSITE" id="PS00211">
    <property type="entry name" value="ABC_TRANSPORTER_1"/>
    <property type="match status" value="2"/>
</dbReference>
<dbReference type="InterPro" id="IPR051309">
    <property type="entry name" value="ABCF_ATPase"/>
</dbReference>
<name>A0ABX2ZL59_9BACI</name>
<evidence type="ECO:0000256" key="1">
    <source>
        <dbReference type="ARBA" id="ARBA00022741"/>
    </source>
</evidence>
<dbReference type="InterPro" id="IPR003593">
    <property type="entry name" value="AAA+_ATPase"/>
</dbReference>
<evidence type="ECO:0000259" key="4">
    <source>
        <dbReference type="PROSITE" id="PS50893"/>
    </source>
</evidence>
<dbReference type="Pfam" id="PF00005">
    <property type="entry name" value="ABC_tran"/>
    <property type="match status" value="2"/>
</dbReference>
<dbReference type="Proteomes" id="UP000094580">
    <property type="component" value="Unassembled WGS sequence"/>
</dbReference>
<evidence type="ECO:0000256" key="2">
    <source>
        <dbReference type="ARBA" id="ARBA00022840"/>
    </source>
</evidence>
<dbReference type="InterPro" id="IPR017871">
    <property type="entry name" value="ABC_transporter-like_CS"/>
</dbReference>
<dbReference type="Gene3D" id="3.40.50.300">
    <property type="entry name" value="P-loop containing nucleotide triphosphate hydrolases"/>
    <property type="match status" value="2"/>
</dbReference>
<dbReference type="PANTHER" id="PTHR42855">
    <property type="entry name" value="ABC TRANSPORTER ATP-BINDING SUBUNIT"/>
    <property type="match status" value="1"/>
</dbReference>
<feature type="domain" description="ABC transporter" evidence="4">
    <location>
        <begin position="4"/>
        <end position="259"/>
    </location>
</feature>
<feature type="coiled-coil region" evidence="3">
    <location>
        <begin position="87"/>
        <end position="114"/>
    </location>
</feature>
<keyword evidence="2 5" id="KW-0067">ATP-binding</keyword>
<organism evidence="5 6">
    <name type="scientific">Gottfriedia luciferensis</name>
    <dbReference type="NCBI Taxonomy" id="178774"/>
    <lineage>
        <taxon>Bacteria</taxon>
        <taxon>Bacillati</taxon>
        <taxon>Bacillota</taxon>
        <taxon>Bacilli</taxon>
        <taxon>Bacillales</taxon>
        <taxon>Bacillaceae</taxon>
        <taxon>Gottfriedia</taxon>
    </lineage>
</organism>